<evidence type="ECO:0000313" key="3">
    <source>
        <dbReference type="Proteomes" id="UP001259832"/>
    </source>
</evidence>
<dbReference type="InterPro" id="IPR052050">
    <property type="entry name" value="SecEffector_AnkRepeat"/>
</dbReference>
<reference evidence="2" key="1">
    <citation type="submission" date="2023-08" db="EMBL/GenBank/DDBJ databases">
        <title>Reference Genome Resource for the Citrus Pathogen Phytophthora citrophthora.</title>
        <authorList>
            <person name="Moller H."/>
            <person name="Coetzee B."/>
            <person name="Rose L.J."/>
            <person name="Van Niekerk J.M."/>
        </authorList>
    </citation>
    <scope>NUCLEOTIDE SEQUENCE</scope>
    <source>
        <strain evidence="2">STE-U-9442</strain>
    </source>
</reference>
<feature type="transmembrane region" description="Helical" evidence="1">
    <location>
        <begin position="1015"/>
        <end position="1041"/>
    </location>
</feature>
<keyword evidence="1" id="KW-1133">Transmembrane helix</keyword>
<evidence type="ECO:0000313" key="2">
    <source>
        <dbReference type="EMBL" id="KAK1946756.1"/>
    </source>
</evidence>
<dbReference type="Gene3D" id="1.25.40.20">
    <property type="entry name" value="Ankyrin repeat-containing domain"/>
    <property type="match status" value="2"/>
</dbReference>
<dbReference type="PANTHER" id="PTHR46586:SF3">
    <property type="entry name" value="ANKYRIN REPEAT-CONTAINING PROTEIN"/>
    <property type="match status" value="1"/>
</dbReference>
<dbReference type="SUPFAM" id="SSF48403">
    <property type="entry name" value="Ankyrin repeat"/>
    <property type="match status" value="2"/>
</dbReference>
<name>A0AAD9GZE7_9STRA</name>
<keyword evidence="3" id="KW-1185">Reference proteome</keyword>
<evidence type="ECO:0000256" key="1">
    <source>
        <dbReference type="SAM" id="Phobius"/>
    </source>
</evidence>
<feature type="transmembrane region" description="Helical" evidence="1">
    <location>
        <begin position="1061"/>
        <end position="1082"/>
    </location>
</feature>
<organism evidence="2 3">
    <name type="scientific">Phytophthora citrophthora</name>
    <dbReference type="NCBI Taxonomy" id="4793"/>
    <lineage>
        <taxon>Eukaryota</taxon>
        <taxon>Sar</taxon>
        <taxon>Stramenopiles</taxon>
        <taxon>Oomycota</taxon>
        <taxon>Peronosporomycetes</taxon>
        <taxon>Peronosporales</taxon>
        <taxon>Peronosporaceae</taxon>
        <taxon>Phytophthora</taxon>
    </lineage>
</organism>
<dbReference type="InterPro" id="IPR002110">
    <property type="entry name" value="Ankyrin_rpt"/>
</dbReference>
<comment type="caution">
    <text evidence="2">The sequence shown here is derived from an EMBL/GenBank/DDBJ whole genome shotgun (WGS) entry which is preliminary data.</text>
</comment>
<dbReference type="EMBL" id="JASMQC010000003">
    <property type="protein sequence ID" value="KAK1946756.1"/>
    <property type="molecule type" value="Genomic_DNA"/>
</dbReference>
<keyword evidence="1" id="KW-0812">Transmembrane</keyword>
<dbReference type="InterPro" id="IPR036770">
    <property type="entry name" value="Ankyrin_rpt-contain_sf"/>
</dbReference>
<sequence>MLPPFSAAAFVFRSRPAFDGLSRVVDTVSVFLDSSVDLSLFNACKTGSVRLLDRIWNSSQVFVDGSPDPGTKWTLRRFLRTDKHYQQYLFTKCLEYAVPPSKSGCYQMAFSKFQSFTVTSEVVARACKAGSMDILRFFYENDSRFLEERGEIGRGHPTEWGGLSVAKYDQLVALSMSAAVLSHRSDIVWWLHRYIPDADYDLNTAFNSALMMGDILVAQWLESQGVRVRGGTSAAARAVALKGRLGVLHWLGERGQLHSAIRLLATAARHGHMDIVHHADRLHRIRVIGPAALSIHVAATNGHLEVFKYLRQFVVEQTEKELSVLFPVERTEDHERVRSPAFEQVTGKTMAMAVENGFLDVVKWLYEEYGDDPKTAIFEYEEGQDLLSEGISVMDTAAKYGHLGILKYLHELETAGETRLFCTKSAMDKAAANGHLTTVQWLHNNRNEGCSTAAMDEAAADGHLEVVKWLPRHRAEGCTEKAMDNAAMPGRLERARLLYGIHSEECTTRAMDEAAMRGRLEMVQWLHVNCLEGCTFRAMDEAAMTGHLDMVKWLHENRSEGCTPSAMDEAAAHGHLHVVKWLHSNQTEGCSVRAMSEAAENGHLNFLLSKFEMLMYVRRAFDRLWGAWISVQVEYHGSYSEERLRRLCKYTESLTAWRLLVVCAITPIPCIVLSLLKEIPPLAPAEDGVFKNGMFFARAWAVMVFMGVSALLQMIHGAPRLKLTAQQITLVSLLAATFSALVIFGLCVFTVFPLPFGLLIAGPPFVLVIAVCFTSISRPQWQDDPSIFVDVQRQLVVYNCQTTLPFVYPLYIFGFVSLTGWNQVVFVAVLPVIQIIAKNWISRALADDNDQKPQCVIFVVEVYNALYVSSVLQAAQSWMSTAAIMLVDILQFWVSMSDIVKLLDDVNLLMAKIPRSHFAAHENFVQVAVRLMNIEHSAENKNNIQDSSAKESSTQQTNYEPLQRRTWIPKWITLRKAQVNPGFPLEEYADRTQTLDLIFSQEDRITSRVLYITEYLVLVEYVEVAMPIVYCLHQLILFHMHNGAYYPTMAGVPSDVFTSRLLNTLLYSLFQFGSFILLVVVLKRKLGYSGLEQLAFVLDAHAGPVQTKLNLIFVYIMQVGLIHHGADFTFQFAWLRSKGE</sequence>
<gene>
    <name evidence="2" type="ORF">P3T76_002308</name>
</gene>
<dbReference type="PANTHER" id="PTHR46586">
    <property type="entry name" value="ANKYRIN REPEAT-CONTAINING PROTEIN"/>
    <property type="match status" value="1"/>
</dbReference>
<feature type="transmembrane region" description="Helical" evidence="1">
    <location>
        <begin position="756"/>
        <end position="776"/>
    </location>
</feature>
<proteinExistence type="predicted"/>
<keyword evidence="1" id="KW-0472">Membrane</keyword>
<dbReference type="Proteomes" id="UP001259832">
    <property type="component" value="Unassembled WGS sequence"/>
</dbReference>
<dbReference type="AlphaFoldDB" id="A0AAD9GZE7"/>
<feature type="transmembrane region" description="Helical" evidence="1">
    <location>
        <begin position="656"/>
        <end position="676"/>
    </location>
</feature>
<dbReference type="Pfam" id="PF13637">
    <property type="entry name" value="Ank_4"/>
    <property type="match status" value="2"/>
</dbReference>
<feature type="transmembrane region" description="Helical" evidence="1">
    <location>
        <begin position="697"/>
        <end position="716"/>
    </location>
</feature>
<feature type="transmembrane region" description="Helical" evidence="1">
    <location>
        <begin position="811"/>
        <end position="833"/>
    </location>
</feature>
<accession>A0AAD9GZE7</accession>
<protein>
    <submittedName>
        <fullName evidence="2">Ankyrin repeat protein</fullName>
    </submittedName>
</protein>
<feature type="transmembrane region" description="Helical" evidence="1">
    <location>
        <begin position="728"/>
        <end position="749"/>
    </location>
</feature>